<evidence type="ECO:0000313" key="1">
    <source>
        <dbReference type="EMBL" id="OIQ67819.1"/>
    </source>
</evidence>
<accession>A0A1J5PRA2</accession>
<dbReference type="AntiFam" id="ANF00250">
    <property type="entry name" value="Shadow ORF (opposite ACADL)"/>
</dbReference>
<gene>
    <name evidence="1" type="ORF">GALL_506000</name>
</gene>
<dbReference type="AlphaFoldDB" id="A0A1J5PRA2"/>
<protein>
    <submittedName>
        <fullName evidence="1">Uncharacterized protein</fullName>
    </submittedName>
</protein>
<proteinExistence type="predicted"/>
<organism evidence="1">
    <name type="scientific">mine drainage metagenome</name>
    <dbReference type="NCBI Taxonomy" id="410659"/>
    <lineage>
        <taxon>unclassified sequences</taxon>
        <taxon>metagenomes</taxon>
        <taxon>ecological metagenomes</taxon>
    </lineage>
</organism>
<name>A0A1J5PRA2_9ZZZZ</name>
<comment type="caution">
    <text evidence="1">The sequence shown here is derived from an EMBL/GenBank/DDBJ whole genome shotgun (WGS) entry which is preliminary data.</text>
</comment>
<sequence>MFFEWACNIESGRALFYDEHRNLMVTSDLTGFCRHKKDFAMDTVGDEHLGTIEYPFITISTRRGSHGCQIRASIRFGHSHRSNTTTGHDVWHEAAFLIWSSCMVQMRCCHVCMNQHCYREAPKS</sequence>
<dbReference type="EMBL" id="MLJW01005684">
    <property type="protein sequence ID" value="OIQ67819.1"/>
    <property type="molecule type" value="Genomic_DNA"/>
</dbReference>
<reference evidence="1" key="1">
    <citation type="submission" date="2016-10" db="EMBL/GenBank/DDBJ databases">
        <title>Sequence of Gallionella enrichment culture.</title>
        <authorList>
            <person name="Poehlein A."/>
            <person name="Muehling M."/>
            <person name="Daniel R."/>
        </authorList>
    </citation>
    <scope>NUCLEOTIDE SEQUENCE</scope>
</reference>